<accession>A0A5D3E2T4</accession>
<dbReference type="EMBL" id="SSTD01001237">
    <property type="protein sequence ID" value="TYK29880.1"/>
    <property type="molecule type" value="Genomic_DNA"/>
</dbReference>
<evidence type="ECO:0000313" key="2">
    <source>
        <dbReference type="Proteomes" id="UP000321947"/>
    </source>
</evidence>
<dbReference type="Proteomes" id="UP000321947">
    <property type="component" value="Unassembled WGS sequence"/>
</dbReference>
<evidence type="ECO:0000313" key="1">
    <source>
        <dbReference type="EMBL" id="TYK29880.1"/>
    </source>
</evidence>
<name>A0A5D3E2T4_CUCMM</name>
<comment type="caution">
    <text evidence="1">The sequence shown here is derived from an EMBL/GenBank/DDBJ whole genome shotgun (WGS) entry which is preliminary data.</text>
</comment>
<sequence length="166" mass="18895">MRRGISHGPGSKKTEWRVKENLKCSVAFTSVHMSNLEDWIGRVTFGDSANVVSKGNNNKLGAPNLDNIRLVEGLSANLINISKRYILNDREYHQKWNSKSDEDDEVMQPTDDQMAYLEVSVSNNPIFEKDPSDVPTEATSENVEDNNQQCVGIYVLILIVYHYYRN</sequence>
<dbReference type="AlphaFoldDB" id="A0A5D3E2T4"/>
<organism evidence="1 2">
    <name type="scientific">Cucumis melo var. makuwa</name>
    <name type="common">Oriental melon</name>
    <dbReference type="NCBI Taxonomy" id="1194695"/>
    <lineage>
        <taxon>Eukaryota</taxon>
        <taxon>Viridiplantae</taxon>
        <taxon>Streptophyta</taxon>
        <taxon>Embryophyta</taxon>
        <taxon>Tracheophyta</taxon>
        <taxon>Spermatophyta</taxon>
        <taxon>Magnoliopsida</taxon>
        <taxon>eudicotyledons</taxon>
        <taxon>Gunneridae</taxon>
        <taxon>Pentapetalae</taxon>
        <taxon>rosids</taxon>
        <taxon>fabids</taxon>
        <taxon>Cucurbitales</taxon>
        <taxon>Cucurbitaceae</taxon>
        <taxon>Benincaseae</taxon>
        <taxon>Cucumis</taxon>
    </lineage>
</organism>
<gene>
    <name evidence="1" type="ORF">E5676_scaffold208G001340</name>
</gene>
<reference evidence="1 2" key="1">
    <citation type="submission" date="2019-08" db="EMBL/GenBank/DDBJ databases">
        <title>Draft genome sequences of two oriental melons (Cucumis melo L. var makuwa).</title>
        <authorList>
            <person name="Kwon S.-Y."/>
        </authorList>
    </citation>
    <scope>NUCLEOTIDE SEQUENCE [LARGE SCALE GENOMIC DNA]</scope>
    <source>
        <strain evidence="2">cv. Chang Bougi</strain>
        <tissue evidence="1">Leaf</tissue>
    </source>
</reference>
<protein>
    <submittedName>
        <fullName evidence="1">Uncharacterized protein</fullName>
    </submittedName>
</protein>
<proteinExistence type="predicted"/>